<dbReference type="Proteomes" id="UP000652755">
    <property type="component" value="Unassembled WGS sequence"/>
</dbReference>
<accession>A0ABR7KY15</accession>
<comment type="caution">
    <text evidence="1">The sequence shown here is derived from an EMBL/GenBank/DDBJ whole genome shotgun (WGS) entry which is preliminary data.</text>
</comment>
<protein>
    <submittedName>
        <fullName evidence="1">Uncharacterized protein</fullName>
    </submittedName>
</protein>
<sequence>MKRTITALFLYCYFLAGSVIFPLSDFSLMRDLPAMYRSYCEIRVGKPDICDFVGDYLLHGKELFGNNAHDAKPKNGGTLQFQHQPTLSIFFVQHVFRLFTDIGRLLTNEPVYHDCDYSSEYYHQHFRPPIA</sequence>
<evidence type="ECO:0000313" key="1">
    <source>
        <dbReference type="EMBL" id="MBC6113014.1"/>
    </source>
</evidence>
<reference evidence="1 2" key="1">
    <citation type="submission" date="2020-08" db="EMBL/GenBank/DDBJ databases">
        <authorList>
            <person name="Sun Q."/>
            <person name="Inoue M."/>
        </authorList>
    </citation>
    <scope>NUCLEOTIDE SEQUENCE [LARGE SCALE GENOMIC DNA]</scope>
    <source>
        <strain evidence="1 2">CCM 8938</strain>
    </source>
</reference>
<evidence type="ECO:0000313" key="2">
    <source>
        <dbReference type="Proteomes" id="UP000652755"/>
    </source>
</evidence>
<dbReference type="EMBL" id="JACRYL010000032">
    <property type="protein sequence ID" value="MBC6113014.1"/>
    <property type="molecule type" value="Genomic_DNA"/>
</dbReference>
<name>A0ABR7KY15_9SPHI</name>
<keyword evidence="2" id="KW-1185">Reference proteome</keyword>
<proteinExistence type="predicted"/>
<gene>
    <name evidence="1" type="ORF">H7U22_21560</name>
</gene>
<dbReference type="RefSeq" id="WP_187073433.1">
    <property type="nucleotide sequence ID" value="NZ_JACRYL010000032.1"/>
</dbReference>
<organism evidence="1 2">
    <name type="scientific">Pedobacter fastidiosus</name>
    <dbReference type="NCBI Taxonomy" id="2765361"/>
    <lineage>
        <taxon>Bacteria</taxon>
        <taxon>Pseudomonadati</taxon>
        <taxon>Bacteroidota</taxon>
        <taxon>Sphingobacteriia</taxon>
        <taxon>Sphingobacteriales</taxon>
        <taxon>Sphingobacteriaceae</taxon>
        <taxon>Pedobacter</taxon>
    </lineage>
</organism>